<evidence type="ECO:0000259" key="1">
    <source>
        <dbReference type="Pfam" id="PF05598"/>
    </source>
</evidence>
<reference evidence="2 3" key="1">
    <citation type="submission" date="2006-04" db="EMBL/GenBank/DDBJ databases">
        <authorList>
            <person name="Nierman W.C."/>
        </authorList>
    </citation>
    <scope>NUCLEOTIDE SEQUENCE [LARGE SCALE GENOMIC DNA]</scope>
    <source>
        <strain evidence="2 3">DW4/3-1</strain>
    </source>
</reference>
<sequence length="182" mass="21015">MGIMRWRPPEPLSEQEKQFVKRMGRKGKLFAFLRQHRHELLDEAFQEELEGMYRDTGAGKTPVPPGLMAMATLLQGYLGASDATMVELTVFDLRVQMVLDCLGQTEPAFSQGAFYDFRHRLIRKHMDQRLLERTVEVAHQRMSWEARQTKSLLKVAIDSKPLEGAGRVEDTINLLAMQRARW</sequence>
<feature type="domain" description="Transposase InsH N-terminal" evidence="1">
    <location>
        <begin position="38"/>
        <end position="120"/>
    </location>
</feature>
<evidence type="ECO:0000313" key="2">
    <source>
        <dbReference type="EMBL" id="EAU62548.1"/>
    </source>
</evidence>
<dbReference type="InterPro" id="IPR008490">
    <property type="entry name" value="Transposase_InsH_N"/>
</dbReference>
<gene>
    <name evidence="2" type="ORF">STIAU_2318</name>
</gene>
<dbReference type="AlphaFoldDB" id="Q08PY6"/>
<evidence type="ECO:0000313" key="3">
    <source>
        <dbReference type="Proteomes" id="UP000032702"/>
    </source>
</evidence>
<name>Q08PY6_STIAD</name>
<dbReference type="Pfam" id="PF05598">
    <property type="entry name" value="DUF772"/>
    <property type="match status" value="1"/>
</dbReference>
<dbReference type="EMBL" id="AAMD01000227">
    <property type="protein sequence ID" value="EAU62548.1"/>
    <property type="molecule type" value="Genomic_DNA"/>
</dbReference>
<organism evidence="2 3">
    <name type="scientific">Stigmatella aurantiaca (strain DW4/3-1)</name>
    <dbReference type="NCBI Taxonomy" id="378806"/>
    <lineage>
        <taxon>Bacteria</taxon>
        <taxon>Pseudomonadati</taxon>
        <taxon>Myxococcota</taxon>
        <taxon>Myxococcia</taxon>
        <taxon>Myxococcales</taxon>
        <taxon>Cystobacterineae</taxon>
        <taxon>Archangiaceae</taxon>
        <taxon>Stigmatella</taxon>
    </lineage>
</organism>
<dbReference type="Proteomes" id="UP000032702">
    <property type="component" value="Unassembled WGS sequence"/>
</dbReference>
<accession>Q08PY6</accession>
<protein>
    <submittedName>
        <fullName evidence="2">ISLp1</fullName>
    </submittedName>
</protein>
<proteinExistence type="predicted"/>
<dbReference type="PANTHER" id="PTHR35604">
    <property type="entry name" value="TRANSPOSASE INSH FOR INSERTION SEQUENCE ELEMENT IS5A-RELATED"/>
    <property type="match status" value="1"/>
</dbReference>
<comment type="caution">
    <text evidence="2">The sequence shown here is derived from an EMBL/GenBank/DDBJ whole genome shotgun (WGS) entry which is preliminary data.</text>
</comment>
<dbReference type="PANTHER" id="PTHR35604:SF2">
    <property type="entry name" value="TRANSPOSASE INSH FOR INSERTION SEQUENCE ELEMENT IS5A-RELATED"/>
    <property type="match status" value="1"/>
</dbReference>